<evidence type="ECO:0000256" key="4">
    <source>
        <dbReference type="ARBA" id="ARBA00022741"/>
    </source>
</evidence>
<dbReference type="AlphaFoldDB" id="A0A4U3MI06"/>
<dbReference type="SMART" id="SM00220">
    <property type="entry name" value="S_TKc"/>
    <property type="match status" value="1"/>
</dbReference>
<evidence type="ECO:0000256" key="3">
    <source>
        <dbReference type="ARBA" id="ARBA00022679"/>
    </source>
</evidence>
<keyword evidence="2 9" id="KW-0723">Serine/threonine-protein kinase</keyword>
<evidence type="ECO:0000256" key="2">
    <source>
        <dbReference type="ARBA" id="ARBA00022527"/>
    </source>
</evidence>
<evidence type="ECO:0000313" key="9">
    <source>
        <dbReference type="EMBL" id="TKK87627.1"/>
    </source>
</evidence>
<comment type="caution">
    <text evidence="9">The sequence shown here is derived from an EMBL/GenBank/DDBJ whole genome shotgun (WGS) entry which is preliminary data.</text>
</comment>
<dbReference type="Gene3D" id="3.30.200.20">
    <property type="entry name" value="Phosphorylase Kinase, domain 1"/>
    <property type="match status" value="1"/>
</dbReference>
<evidence type="ECO:0000256" key="5">
    <source>
        <dbReference type="ARBA" id="ARBA00022777"/>
    </source>
</evidence>
<feature type="region of interest" description="Disordered" evidence="7">
    <location>
        <begin position="284"/>
        <end position="312"/>
    </location>
</feature>
<gene>
    <name evidence="9" type="ORF">FDA94_17040</name>
</gene>
<protein>
    <recommendedName>
        <fullName evidence="1">non-specific serine/threonine protein kinase</fullName>
        <ecNumber evidence="1">2.7.11.1</ecNumber>
    </recommendedName>
</protein>
<dbReference type="SUPFAM" id="SSF56112">
    <property type="entry name" value="Protein kinase-like (PK-like)"/>
    <property type="match status" value="1"/>
</dbReference>
<dbReference type="Gene3D" id="1.10.510.10">
    <property type="entry name" value="Transferase(Phosphotransferase) domain 1"/>
    <property type="match status" value="1"/>
</dbReference>
<evidence type="ECO:0000256" key="6">
    <source>
        <dbReference type="ARBA" id="ARBA00022840"/>
    </source>
</evidence>
<dbReference type="InterPro" id="IPR011009">
    <property type="entry name" value="Kinase-like_dom_sf"/>
</dbReference>
<dbReference type="InterPro" id="IPR011990">
    <property type="entry name" value="TPR-like_helical_dom_sf"/>
</dbReference>
<dbReference type="EMBL" id="SZQA01000015">
    <property type="protein sequence ID" value="TKK87627.1"/>
    <property type="molecule type" value="Genomic_DNA"/>
</dbReference>
<dbReference type="PANTHER" id="PTHR43289">
    <property type="entry name" value="MITOGEN-ACTIVATED PROTEIN KINASE KINASE KINASE 20-RELATED"/>
    <property type="match status" value="1"/>
</dbReference>
<dbReference type="Pfam" id="PF00069">
    <property type="entry name" value="Pkinase"/>
    <property type="match status" value="1"/>
</dbReference>
<dbReference type="SUPFAM" id="SSF48452">
    <property type="entry name" value="TPR-like"/>
    <property type="match status" value="1"/>
</dbReference>
<dbReference type="CDD" id="cd14014">
    <property type="entry name" value="STKc_PknB_like"/>
    <property type="match status" value="1"/>
</dbReference>
<dbReference type="InterPro" id="IPR000719">
    <property type="entry name" value="Prot_kinase_dom"/>
</dbReference>
<organism evidence="9 10">
    <name type="scientific">Herbidospora galbida</name>
    <dbReference type="NCBI Taxonomy" id="2575442"/>
    <lineage>
        <taxon>Bacteria</taxon>
        <taxon>Bacillati</taxon>
        <taxon>Actinomycetota</taxon>
        <taxon>Actinomycetes</taxon>
        <taxon>Streptosporangiales</taxon>
        <taxon>Streptosporangiaceae</taxon>
        <taxon>Herbidospora</taxon>
    </lineage>
</organism>
<keyword evidence="5 9" id="KW-0418">Kinase</keyword>
<evidence type="ECO:0000313" key="10">
    <source>
        <dbReference type="Proteomes" id="UP000308705"/>
    </source>
</evidence>
<dbReference type="Proteomes" id="UP000308705">
    <property type="component" value="Unassembled WGS sequence"/>
</dbReference>
<evidence type="ECO:0000256" key="1">
    <source>
        <dbReference type="ARBA" id="ARBA00012513"/>
    </source>
</evidence>
<keyword evidence="3" id="KW-0808">Transferase</keyword>
<evidence type="ECO:0000256" key="7">
    <source>
        <dbReference type="SAM" id="MobiDB-lite"/>
    </source>
</evidence>
<keyword evidence="4" id="KW-0547">Nucleotide-binding</keyword>
<dbReference type="PROSITE" id="PS00108">
    <property type="entry name" value="PROTEIN_KINASE_ST"/>
    <property type="match status" value="1"/>
</dbReference>
<reference evidence="9 10" key="1">
    <citation type="submission" date="2019-04" db="EMBL/GenBank/DDBJ databases">
        <title>Herbidospora sp. NEAU-GS14.nov., a novel actinomycete isolated from soil.</title>
        <authorList>
            <person name="Han L."/>
        </authorList>
    </citation>
    <scope>NUCLEOTIDE SEQUENCE [LARGE SCALE GENOMIC DNA]</scope>
    <source>
        <strain evidence="9 10">NEAU-GS14</strain>
    </source>
</reference>
<proteinExistence type="predicted"/>
<dbReference type="Gene3D" id="1.25.40.10">
    <property type="entry name" value="Tetratricopeptide repeat domain"/>
    <property type="match status" value="1"/>
</dbReference>
<keyword evidence="10" id="KW-1185">Reference proteome</keyword>
<dbReference type="GO" id="GO:0004674">
    <property type="term" value="F:protein serine/threonine kinase activity"/>
    <property type="evidence" value="ECO:0007669"/>
    <property type="project" value="UniProtKB-KW"/>
</dbReference>
<accession>A0A4U3MI06</accession>
<dbReference type="EC" id="2.7.11.1" evidence="1"/>
<dbReference type="PROSITE" id="PS50011">
    <property type="entry name" value="PROTEIN_KINASE_DOM"/>
    <property type="match status" value="1"/>
</dbReference>
<keyword evidence="6" id="KW-0067">ATP-binding</keyword>
<dbReference type="PANTHER" id="PTHR43289:SF6">
    <property type="entry name" value="SERINE_THREONINE-PROTEIN KINASE NEKL-3"/>
    <property type="match status" value="1"/>
</dbReference>
<evidence type="ECO:0000259" key="8">
    <source>
        <dbReference type="PROSITE" id="PS50011"/>
    </source>
</evidence>
<dbReference type="GO" id="GO:0005524">
    <property type="term" value="F:ATP binding"/>
    <property type="evidence" value="ECO:0007669"/>
    <property type="project" value="UniProtKB-KW"/>
</dbReference>
<name>A0A4U3MI06_9ACTN</name>
<feature type="domain" description="Protein kinase" evidence="8">
    <location>
        <begin position="1"/>
        <end position="252"/>
    </location>
</feature>
<dbReference type="InterPro" id="IPR008271">
    <property type="entry name" value="Ser/Thr_kinase_AS"/>
</dbReference>
<sequence>MGEVWFGYDKRLDRPVAVKFIRIDRLPDGRPDNELTQRFVRESRITARLEHPGVPAVYDCGTYDDDLYLVMQLIDGCSVSALLDETEIPVPWAAAIAAQVCSVLARAHENSLIHRDLKPGNLMLSPDGTVKVLDFGVAIALSPGSTRLTATGVAVGTPEYMAPEQVMAGSTSPQSDLYALGVVLDEMLSGENQFAGATPLASMHNHIGRAPRPLRQRRRDVPEGLERLVLWLLQKAPDNRPESAAVVYDRLLGFCRELPAFPGYVDASGSHSARMYAGVVSRVGARPQERPEPAPVRPASTTSVPDAAPFRPSDLGLARKDAHLLKAESRFTQAAEVLAGALEPATRALGVTDPDVISVRIELADVLFLAGDYRRAATEFADLAAVLAERDGPGADLVLRFRLMEANCHAAVGETTLALDQLGRLLEDERRLGIDDDRTLELRRQIALLEVGSGDPVRAGKTLTDLLPDIENRYGPKHPSVLQVRELLASLPRSE</sequence>
<dbReference type="OrthoDB" id="9762169at2"/>